<dbReference type="Pfam" id="PF00534">
    <property type="entry name" value="Glycos_transf_1"/>
    <property type="match status" value="1"/>
</dbReference>
<accession>A0A9W6JSK3</accession>
<dbReference type="AlphaFoldDB" id="A0A9W6JSK3"/>
<dbReference type="InterPro" id="IPR001296">
    <property type="entry name" value="Glyco_trans_1"/>
</dbReference>
<dbReference type="RefSeq" id="WP_213363090.1">
    <property type="nucleotide sequence ID" value="NZ_BSFM01000003.1"/>
</dbReference>
<proteinExistence type="predicted"/>
<comment type="caution">
    <text evidence="2">The sequence shown here is derived from an EMBL/GenBank/DDBJ whole genome shotgun (WGS) entry which is preliminary data.</text>
</comment>
<feature type="domain" description="Glycosyl transferase family 1" evidence="1">
    <location>
        <begin position="163"/>
        <end position="312"/>
    </location>
</feature>
<dbReference type="SUPFAM" id="SSF53756">
    <property type="entry name" value="UDP-Glycosyltransferase/glycogen phosphorylase"/>
    <property type="match status" value="1"/>
</dbReference>
<evidence type="ECO:0000259" key="1">
    <source>
        <dbReference type="Pfam" id="PF00534"/>
    </source>
</evidence>
<evidence type="ECO:0000313" key="2">
    <source>
        <dbReference type="EMBL" id="GLK82442.1"/>
    </source>
</evidence>
<name>A0A9W6JSK3_9HYPH</name>
<dbReference type="Proteomes" id="UP001143330">
    <property type="component" value="Unassembled WGS sequence"/>
</dbReference>
<keyword evidence="3" id="KW-1185">Reference proteome</keyword>
<dbReference type="Gene3D" id="3.40.50.2000">
    <property type="entry name" value="Glycogen Phosphorylase B"/>
    <property type="match status" value="2"/>
</dbReference>
<evidence type="ECO:0000313" key="3">
    <source>
        <dbReference type="Proteomes" id="UP001143330"/>
    </source>
</evidence>
<dbReference type="GO" id="GO:0016757">
    <property type="term" value="F:glycosyltransferase activity"/>
    <property type="evidence" value="ECO:0007669"/>
    <property type="project" value="InterPro"/>
</dbReference>
<protein>
    <recommendedName>
        <fullName evidence="1">Glycosyl transferase family 1 domain-containing protein</fullName>
    </recommendedName>
</protein>
<reference evidence="2" key="2">
    <citation type="submission" date="2023-01" db="EMBL/GenBank/DDBJ databases">
        <authorList>
            <person name="Sun Q."/>
            <person name="Evtushenko L."/>
        </authorList>
    </citation>
    <scope>NUCLEOTIDE SEQUENCE</scope>
    <source>
        <strain evidence="2">VKM B-2789</strain>
    </source>
</reference>
<dbReference type="EMBL" id="BSFM01000003">
    <property type="protein sequence ID" value="GLK82442.1"/>
    <property type="molecule type" value="Genomic_DNA"/>
</dbReference>
<reference evidence="2" key="1">
    <citation type="journal article" date="2014" name="Int. J. Syst. Evol. Microbiol.">
        <title>Complete genome sequence of Corynebacterium casei LMG S-19264T (=DSM 44701T), isolated from a smear-ripened cheese.</title>
        <authorList>
            <consortium name="US DOE Joint Genome Institute (JGI-PGF)"/>
            <person name="Walter F."/>
            <person name="Albersmeier A."/>
            <person name="Kalinowski J."/>
            <person name="Ruckert C."/>
        </authorList>
    </citation>
    <scope>NUCLEOTIDE SEQUENCE</scope>
    <source>
        <strain evidence="2">VKM B-2789</strain>
    </source>
</reference>
<gene>
    <name evidence="2" type="ORF">GCM10017653_05110</name>
</gene>
<sequence length="358" mass="40585">MRHIAVTGSSRSNPYMDLLLSRCPPSVAVSRISNKKISQINDAPIPDVVLVNWEEQIFTGAESAFQARSLATRYIRDLRKYAESGGHIVWMVHNAHPHSDLFTHHLAMMRKKIMRSASAILHQNVESLRYADTLDNESDPDKNYYIPHPSYLTAYALRPSFEAERKSVLIFGRILPYKNLEWFIRFHELHIPKTPLTIAGQSDDEKYVAYIAKSIAQNKKISFTADRIEDADLAVHFDTAKCILLTDHDTINSGVAHLALQGGAIIVAPDTAYYREVLPPSGHRFFYQPNSFMSLKKAVRNAFKLNAEEHRQVVEAYMRRAAYINSDRISSALFRVFETLVGQTPSDARDQPEELGAV</sequence>
<organism evidence="2 3">
    <name type="scientific">Ancylobacter defluvii</name>
    <dbReference type="NCBI Taxonomy" id="1282440"/>
    <lineage>
        <taxon>Bacteria</taxon>
        <taxon>Pseudomonadati</taxon>
        <taxon>Pseudomonadota</taxon>
        <taxon>Alphaproteobacteria</taxon>
        <taxon>Hyphomicrobiales</taxon>
        <taxon>Xanthobacteraceae</taxon>
        <taxon>Ancylobacter</taxon>
    </lineage>
</organism>